<dbReference type="InterPro" id="IPR036412">
    <property type="entry name" value="HAD-like_sf"/>
</dbReference>
<dbReference type="InterPro" id="IPR023214">
    <property type="entry name" value="HAD_sf"/>
</dbReference>
<organism evidence="3 4">
    <name type="scientific">Olleya namhaensis</name>
    <dbReference type="NCBI Taxonomy" id="1144750"/>
    <lineage>
        <taxon>Bacteria</taxon>
        <taxon>Pseudomonadati</taxon>
        <taxon>Bacteroidota</taxon>
        <taxon>Flavobacteriia</taxon>
        <taxon>Flavobacteriales</taxon>
        <taxon>Flavobacteriaceae</taxon>
    </lineage>
</organism>
<dbReference type="SFLD" id="SFLDS00003">
    <property type="entry name" value="Haloacid_Dehalogenase"/>
    <property type="match status" value="1"/>
</dbReference>
<protein>
    <submittedName>
        <fullName evidence="3">2-haloacid dehalogenase</fullName>
    </submittedName>
</protein>
<dbReference type="Pfam" id="PF00702">
    <property type="entry name" value="Hydrolase"/>
    <property type="match status" value="1"/>
</dbReference>
<proteinExistence type="inferred from homology"/>
<dbReference type="EMBL" id="FORM01000003">
    <property type="protein sequence ID" value="SFI97112.1"/>
    <property type="molecule type" value="Genomic_DNA"/>
</dbReference>
<dbReference type="CDD" id="cd02588">
    <property type="entry name" value="HAD_L2-DEX"/>
    <property type="match status" value="1"/>
</dbReference>
<keyword evidence="2" id="KW-0378">Hydrolase</keyword>
<dbReference type="NCBIfam" id="TIGR01428">
    <property type="entry name" value="HAD_type_II"/>
    <property type="match status" value="1"/>
</dbReference>
<evidence type="ECO:0000256" key="2">
    <source>
        <dbReference type="ARBA" id="ARBA00022801"/>
    </source>
</evidence>
<dbReference type="SUPFAM" id="SSF56784">
    <property type="entry name" value="HAD-like"/>
    <property type="match status" value="1"/>
</dbReference>
<dbReference type="InterPro" id="IPR051540">
    <property type="entry name" value="S-2-haloacid_dehalogenase"/>
</dbReference>
<comment type="similarity">
    <text evidence="1">Belongs to the HAD-like hydrolase superfamily. S-2-haloalkanoic acid dehalogenase family.</text>
</comment>
<dbReference type="SFLD" id="SFLDG01129">
    <property type="entry name" value="C1.5:_HAD__Beta-PGM__Phosphata"/>
    <property type="match status" value="1"/>
</dbReference>
<dbReference type="GO" id="GO:0019120">
    <property type="term" value="F:hydrolase activity, acting on acid halide bonds, in C-halide compounds"/>
    <property type="evidence" value="ECO:0007669"/>
    <property type="project" value="InterPro"/>
</dbReference>
<evidence type="ECO:0000313" key="4">
    <source>
        <dbReference type="Proteomes" id="UP000199559"/>
    </source>
</evidence>
<dbReference type="InterPro" id="IPR006439">
    <property type="entry name" value="HAD-SF_hydro_IA"/>
</dbReference>
<dbReference type="Gene3D" id="3.40.50.1000">
    <property type="entry name" value="HAD superfamily/HAD-like"/>
    <property type="match status" value="1"/>
</dbReference>
<dbReference type="PANTHER" id="PTHR43316:SF3">
    <property type="entry name" value="HALOACID DEHALOGENASE, TYPE II (AFU_ORTHOLOGUE AFUA_2G07750)-RELATED"/>
    <property type="match status" value="1"/>
</dbReference>
<dbReference type="STRING" id="1144750.SAMN05443431_103189"/>
<evidence type="ECO:0000313" key="3">
    <source>
        <dbReference type="EMBL" id="SFI97112.1"/>
    </source>
</evidence>
<gene>
    <name evidence="3" type="ORF">SAMN05443431_103189</name>
</gene>
<dbReference type="InterPro" id="IPR006328">
    <property type="entry name" value="2-HAD"/>
</dbReference>
<dbReference type="InterPro" id="IPR023198">
    <property type="entry name" value="PGP-like_dom2"/>
</dbReference>
<evidence type="ECO:0000256" key="1">
    <source>
        <dbReference type="ARBA" id="ARBA00008106"/>
    </source>
</evidence>
<name>A0A1I3MJL3_9FLAO</name>
<sequence length="229" mass="25336">MNSLTRPKVLFFDVNETLLDLTIMKKQVGDALGGNEALLSLWFTTMLQYSLVVSASGRYEPFGHIGAAALQMVAANQDITIPEDKARDIIVNAMQNLPPHPEVKEALAELKKEGYTLVALTNSNKESLKNKFENVGLTSYFDALLSIESVGKFKPFTDVYNWASTKMNVKPEECMLIAAHGWDVAGALWAGWRAAFVSRPGQQTFPLAPQTEINEPDLNKIADILISYK</sequence>
<keyword evidence="4" id="KW-1185">Reference proteome</keyword>
<accession>A0A1I3MJL3</accession>
<dbReference type="Gene3D" id="1.10.150.240">
    <property type="entry name" value="Putative phosphatase, domain 2"/>
    <property type="match status" value="1"/>
</dbReference>
<dbReference type="PANTHER" id="PTHR43316">
    <property type="entry name" value="HYDROLASE, HALOACID DELAHOGENASE-RELATED"/>
    <property type="match status" value="1"/>
</dbReference>
<dbReference type="AlphaFoldDB" id="A0A1I3MJL3"/>
<reference evidence="4" key="1">
    <citation type="submission" date="2016-10" db="EMBL/GenBank/DDBJ databases">
        <authorList>
            <person name="Varghese N."/>
            <person name="Submissions S."/>
        </authorList>
    </citation>
    <scope>NUCLEOTIDE SEQUENCE [LARGE SCALE GENOMIC DNA]</scope>
    <source>
        <strain evidence="4">DSM 28881</strain>
    </source>
</reference>
<dbReference type="PRINTS" id="PR00413">
    <property type="entry name" value="HADHALOGNASE"/>
</dbReference>
<dbReference type="RefSeq" id="WP_090838718.1">
    <property type="nucleotide sequence ID" value="NZ_FORM01000003.1"/>
</dbReference>
<dbReference type="NCBIfam" id="TIGR01493">
    <property type="entry name" value="HAD-SF-IA-v2"/>
    <property type="match status" value="1"/>
</dbReference>
<dbReference type="Proteomes" id="UP000199559">
    <property type="component" value="Unassembled WGS sequence"/>
</dbReference>